<evidence type="ECO:0000313" key="6">
    <source>
        <dbReference type="EMBL" id="MDN3294895.1"/>
    </source>
</evidence>
<gene>
    <name evidence="6" type="ORF">QWM81_12690</name>
</gene>
<dbReference type="PANTHER" id="PTHR34069">
    <property type="entry name" value="3-OXOACYL-[ACYL-CARRIER-PROTEIN] SYNTHASE 3"/>
    <property type="match status" value="1"/>
</dbReference>
<dbReference type="Pfam" id="PF08545">
    <property type="entry name" value="ACP_syn_III"/>
    <property type="match status" value="1"/>
</dbReference>
<evidence type="ECO:0000259" key="4">
    <source>
        <dbReference type="Pfam" id="PF08541"/>
    </source>
</evidence>
<dbReference type="Proteomes" id="UP001174050">
    <property type="component" value="Unassembled WGS sequence"/>
</dbReference>
<sequence length="331" mass="33682">MNEDLKSRGAAVAPWVGVPSPGSRISGLGAYRPAEVVNNQSASAAAGVSAQWISSRVGIEERRHASEAETVVAMAIAAGKEALADCGASTDDIDVVMLATCSMPSPMPNGAAQVAVGMGISAVAGFDLNAACSGFCHGLAVADGLVRAGSARGVLVIGSERMTDWVSPENRDTGPIFADGAAAALVVPSADTSIFPVAWGSAGALADLIQIPGPTGRMEMAGRKVFRWATAELTGVMQAACERARLRPADLRAFVPHQANLRIINALSQSLDAPNVVTATDVINAGNTSAASVPLALHALRQSGQVDRGDPVLLFGFGAGLSYAAQVVLCP</sequence>
<dbReference type="CDD" id="cd00830">
    <property type="entry name" value="KAS_III"/>
    <property type="match status" value="1"/>
</dbReference>
<comment type="caution">
    <text evidence="6">The sequence shown here is derived from an EMBL/GenBank/DDBJ whole genome shotgun (WGS) entry which is preliminary data.</text>
</comment>
<evidence type="ECO:0000256" key="2">
    <source>
        <dbReference type="ARBA" id="ARBA00022679"/>
    </source>
</evidence>
<evidence type="ECO:0000313" key="7">
    <source>
        <dbReference type="Proteomes" id="UP001174050"/>
    </source>
</evidence>
<dbReference type="Gene3D" id="3.40.47.10">
    <property type="match status" value="1"/>
</dbReference>
<evidence type="ECO:0000256" key="3">
    <source>
        <dbReference type="ARBA" id="ARBA00023315"/>
    </source>
</evidence>
<dbReference type="InterPro" id="IPR013747">
    <property type="entry name" value="ACP_syn_III_C"/>
</dbReference>
<dbReference type="GO" id="GO:0033818">
    <property type="term" value="F:beta-ketoacyl-acyl-carrier-protein synthase III activity"/>
    <property type="evidence" value="ECO:0007669"/>
    <property type="project" value="UniProtKB-EC"/>
</dbReference>
<keyword evidence="7" id="KW-1185">Reference proteome</keyword>
<proteinExistence type="predicted"/>
<evidence type="ECO:0000256" key="1">
    <source>
        <dbReference type="ARBA" id="ARBA00022490"/>
    </source>
</evidence>
<evidence type="ECO:0000259" key="5">
    <source>
        <dbReference type="Pfam" id="PF08545"/>
    </source>
</evidence>
<dbReference type="EMBL" id="JAUEPL010000015">
    <property type="protein sequence ID" value="MDN3294895.1"/>
    <property type="molecule type" value="Genomic_DNA"/>
</dbReference>
<feature type="domain" description="Beta-ketoacyl-[acyl-carrier-protein] synthase III C-terminal" evidence="4">
    <location>
        <begin position="241"/>
        <end position="328"/>
    </location>
</feature>
<organism evidence="6 7">
    <name type="scientific">Streptomyces ficellus</name>
    <dbReference type="NCBI Taxonomy" id="1977088"/>
    <lineage>
        <taxon>Bacteria</taxon>
        <taxon>Bacillati</taxon>
        <taxon>Actinomycetota</taxon>
        <taxon>Actinomycetes</taxon>
        <taxon>Kitasatosporales</taxon>
        <taxon>Streptomycetaceae</taxon>
        <taxon>Streptomyces</taxon>
    </lineage>
</organism>
<feature type="domain" description="Beta-ketoacyl-[acyl-carrier-protein] synthase III N-terminal" evidence="5">
    <location>
        <begin position="126"/>
        <end position="203"/>
    </location>
</feature>
<reference evidence="6" key="1">
    <citation type="submission" date="2023-06" db="EMBL/GenBank/DDBJ databases">
        <title>WGS-Sequencing of Streptomyces ficellus isolate 21 collected from sand in Gara Djebilet Iron Mine in Algeria.</title>
        <authorList>
            <person name="Zegers G.P."/>
            <person name="Gomez A."/>
            <person name="Gueddou A."/>
            <person name="Zahara A.F."/>
            <person name="Worth M."/>
            <person name="Sevigny J.L."/>
            <person name="Tisa L."/>
        </authorList>
    </citation>
    <scope>NUCLEOTIDE SEQUENCE</scope>
    <source>
        <strain evidence="6">AS11</strain>
    </source>
</reference>
<dbReference type="InterPro" id="IPR016039">
    <property type="entry name" value="Thiolase-like"/>
</dbReference>
<keyword evidence="2 6" id="KW-0808">Transferase</keyword>
<keyword evidence="1" id="KW-0963">Cytoplasm</keyword>
<accession>A0ABT7Z611</accession>
<dbReference type="InterPro" id="IPR013751">
    <property type="entry name" value="ACP_syn_III_N"/>
</dbReference>
<dbReference type="NCBIfam" id="NF006829">
    <property type="entry name" value="PRK09352.1"/>
    <property type="match status" value="1"/>
</dbReference>
<dbReference type="RefSeq" id="WP_290111936.1">
    <property type="nucleotide sequence ID" value="NZ_JAUEPL010000015.1"/>
</dbReference>
<dbReference type="PANTHER" id="PTHR34069:SF2">
    <property type="entry name" value="BETA-KETOACYL-[ACYL-CARRIER-PROTEIN] SYNTHASE III"/>
    <property type="match status" value="1"/>
</dbReference>
<dbReference type="EC" id="2.3.1.180" evidence="6"/>
<keyword evidence="3 6" id="KW-0012">Acyltransferase</keyword>
<name>A0ABT7Z611_9ACTN</name>
<protein>
    <submittedName>
        <fullName evidence="6">Beta-ketoacyl-ACP synthase 3</fullName>
        <ecNumber evidence="6">2.3.1.180</ecNumber>
    </submittedName>
</protein>
<dbReference type="SUPFAM" id="SSF53901">
    <property type="entry name" value="Thiolase-like"/>
    <property type="match status" value="1"/>
</dbReference>
<dbReference type="Pfam" id="PF08541">
    <property type="entry name" value="ACP_syn_III_C"/>
    <property type="match status" value="1"/>
</dbReference>